<dbReference type="OrthoDB" id="259831at2"/>
<organism evidence="1 2">
    <name type="scientific">Xanthomonas albilineans (strain GPE PC73 / CFBP 7063)</name>
    <dbReference type="NCBI Taxonomy" id="380358"/>
    <lineage>
        <taxon>Bacteria</taxon>
        <taxon>Pseudomonadati</taxon>
        <taxon>Pseudomonadota</taxon>
        <taxon>Gammaproteobacteria</taxon>
        <taxon>Lysobacterales</taxon>
        <taxon>Lysobacteraceae</taxon>
        <taxon>Xanthomonas</taxon>
    </lineage>
</organism>
<dbReference type="STRING" id="380358.XALC_3053"/>
<dbReference type="InterPro" id="IPR013396">
    <property type="entry name" value="CRISPR-assoc_prot_Csy4"/>
</dbReference>
<evidence type="ECO:0000313" key="2">
    <source>
        <dbReference type="Proteomes" id="UP000001890"/>
    </source>
</evidence>
<dbReference type="NCBIfam" id="TIGR02563">
    <property type="entry name" value="cas_Csy4"/>
    <property type="match status" value="1"/>
</dbReference>
<accession>D2UGL9</accession>
<dbReference type="Gene3D" id="3.30.70.2540">
    <property type="entry name" value="CRISPR-associated endoribonuclease Cas6/Csy4"/>
    <property type="match status" value="1"/>
</dbReference>
<dbReference type="CDD" id="cd09739">
    <property type="entry name" value="Cas6_I-F"/>
    <property type="match status" value="1"/>
</dbReference>
<dbReference type="GeneID" id="57878364"/>
<dbReference type="GO" id="GO:0043571">
    <property type="term" value="P:maintenance of CRISPR repeat elements"/>
    <property type="evidence" value="ECO:0007669"/>
    <property type="project" value="InterPro"/>
</dbReference>
<keyword evidence="2" id="KW-1185">Reference proteome</keyword>
<name>D2UGL9_XANAP</name>
<dbReference type="KEGG" id="xal:XALC_3053"/>
<evidence type="ECO:0000313" key="1">
    <source>
        <dbReference type="EMBL" id="CBA17530.1"/>
    </source>
</evidence>
<dbReference type="GO" id="GO:0004519">
    <property type="term" value="F:endonuclease activity"/>
    <property type="evidence" value="ECO:0007669"/>
    <property type="project" value="InterPro"/>
</dbReference>
<dbReference type="InterPro" id="IPR042564">
    <property type="entry name" value="CRISPR-Cas6/Csy4_sf"/>
</dbReference>
<protein>
    <submittedName>
        <fullName evidence="1">Probable crispr-associated protein, csy4 family</fullName>
    </submittedName>
</protein>
<dbReference type="eggNOG" id="ENOG5032RVU">
    <property type="taxonomic scope" value="Bacteria"/>
</dbReference>
<dbReference type="Proteomes" id="UP000001890">
    <property type="component" value="Chromosome"/>
</dbReference>
<dbReference type="RefSeq" id="WP_012917523.1">
    <property type="nucleotide sequence ID" value="NC_013722.1"/>
</dbReference>
<reference evidence="1 2" key="1">
    <citation type="journal article" date="2009" name="BMC Genomics">
        <title>The complete genome sequence of Xanthomonas albilineans provides new insights into the reductive genome evolution of the xylem-limited Xanthomonadaceae.</title>
        <authorList>
            <person name="Pieretti I."/>
            <person name="Royer M."/>
            <person name="Barbe V."/>
            <person name="Carrere S."/>
            <person name="Koebnik R."/>
            <person name="Cociancich S."/>
            <person name="Couloux A."/>
            <person name="Darrasse A."/>
            <person name="Gouzy J."/>
            <person name="Jacques M.A."/>
            <person name="Lauber E."/>
            <person name="Manceau C."/>
            <person name="Mangenot S."/>
            <person name="Poussier S."/>
            <person name="Segurens B."/>
            <person name="Szurek B."/>
            <person name="Verdier V."/>
            <person name="Arlat M."/>
            <person name="Rott P."/>
        </authorList>
    </citation>
    <scope>NUCLEOTIDE SEQUENCE [LARGE SCALE GENOMIC DNA]</scope>
    <source>
        <strain evidence="2">GPE PC73 / CFBP 7063</strain>
    </source>
</reference>
<dbReference type="AlphaFoldDB" id="D2UGL9"/>
<dbReference type="EMBL" id="FP565176">
    <property type="protein sequence ID" value="CBA17530.1"/>
    <property type="molecule type" value="Genomic_DNA"/>
</dbReference>
<proteinExistence type="predicted"/>
<dbReference type="Pfam" id="PF09618">
    <property type="entry name" value="Cas_Csy4"/>
    <property type="match status" value="1"/>
</dbReference>
<dbReference type="PATRIC" id="fig|29447.3.peg.3022"/>
<sequence length="188" mass="21004">MQHYLDLHLRPDPELAPYQLLGALYARLHRSLVTLNTTRIGVSFPGHDNRVPTLGTHLRLHGDDSTLHHLMATTWLHGVRDHVTITSIGAVPSEAVHRQVTRVQAKSSPERLRRRAMRRHGISEDLAVQRIPDSAAEQLRLPFVVLGSRSTGQTAFPVFVRHGPVQQEPVPGDFSSYGLSRGATVPWF</sequence>
<gene>
    <name evidence="1" type="ordered locus">XALc_3053</name>
</gene>